<gene>
    <name evidence="2" type="ORF">PHMEG_00024896</name>
</gene>
<proteinExistence type="predicted"/>
<comment type="caution">
    <text evidence="2">The sequence shown here is derived from an EMBL/GenBank/DDBJ whole genome shotgun (WGS) entry which is preliminary data.</text>
</comment>
<evidence type="ECO:0000256" key="1">
    <source>
        <dbReference type="SAM" id="Coils"/>
    </source>
</evidence>
<name>A0A225VDB0_9STRA</name>
<accession>A0A225VDB0</accession>
<dbReference type="Proteomes" id="UP000198211">
    <property type="component" value="Unassembled WGS sequence"/>
</dbReference>
<feature type="coiled-coil region" evidence="1">
    <location>
        <begin position="39"/>
        <end position="66"/>
    </location>
</feature>
<keyword evidence="3" id="KW-1185">Reference proteome</keyword>
<protein>
    <submittedName>
        <fullName evidence="2">Uncharacterized protein</fullName>
    </submittedName>
</protein>
<dbReference type="EMBL" id="NBNE01005559">
    <property type="protein sequence ID" value="OWZ03383.1"/>
    <property type="molecule type" value="Genomic_DNA"/>
</dbReference>
<keyword evidence="1" id="KW-0175">Coiled coil</keyword>
<evidence type="ECO:0000313" key="3">
    <source>
        <dbReference type="Proteomes" id="UP000198211"/>
    </source>
</evidence>
<dbReference type="STRING" id="4795.A0A225VDB0"/>
<sequence length="110" mass="12800">MAEISSSTAQQQTTTQLVRTTMRNVFEIGDANNIVKSRRREYQRLKRNMGKRRKKLEREAKTAKLRPETRLHKDDRTFGLLSKNDLERRQSNIGLGSTRLGDKQRTGIKV</sequence>
<evidence type="ECO:0000313" key="2">
    <source>
        <dbReference type="EMBL" id="OWZ03383.1"/>
    </source>
</evidence>
<reference evidence="3" key="1">
    <citation type="submission" date="2017-03" db="EMBL/GenBank/DDBJ databases">
        <title>Phytopthora megakarya and P. palmivora, two closely related causual agents of cacao black pod achieved similar genome size and gene model numbers by different mechanisms.</title>
        <authorList>
            <person name="Ali S."/>
            <person name="Shao J."/>
            <person name="Larry D.J."/>
            <person name="Kronmiller B."/>
            <person name="Shen D."/>
            <person name="Strem M.D."/>
            <person name="Melnick R.L."/>
            <person name="Guiltinan M.J."/>
            <person name="Tyler B.M."/>
            <person name="Meinhardt L.W."/>
            <person name="Bailey B.A."/>
        </authorList>
    </citation>
    <scope>NUCLEOTIDE SEQUENCE [LARGE SCALE GENOMIC DNA]</scope>
    <source>
        <strain evidence="3">zdho120</strain>
    </source>
</reference>
<dbReference type="AlphaFoldDB" id="A0A225VDB0"/>
<organism evidence="2 3">
    <name type="scientific">Phytophthora megakarya</name>
    <dbReference type="NCBI Taxonomy" id="4795"/>
    <lineage>
        <taxon>Eukaryota</taxon>
        <taxon>Sar</taxon>
        <taxon>Stramenopiles</taxon>
        <taxon>Oomycota</taxon>
        <taxon>Peronosporomycetes</taxon>
        <taxon>Peronosporales</taxon>
        <taxon>Peronosporaceae</taxon>
        <taxon>Phytophthora</taxon>
    </lineage>
</organism>